<evidence type="ECO:0000313" key="1">
    <source>
        <dbReference type="EMBL" id="MBE9235365.1"/>
    </source>
</evidence>
<name>A0ABR9VD59_9CYAN</name>
<evidence type="ECO:0000313" key="2">
    <source>
        <dbReference type="Proteomes" id="UP000606776"/>
    </source>
</evidence>
<gene>
    <name evidence="1" type="ORF">IQ227_04745</name>
</gene>
<dbReference type="EMBL" id="JADEWB010000015">
    <property type="protein sequence ID" value="MBE9235365.1"/>
    <property type="molecule type" value="Genomic_DNA"/>
</dbReference>
<sequence>MINKIHELDTCQFLPSTVDLELLAALLQPEDETYPWDLADQESEPYFHQLEQQFEYDDLLGEDLTRRSQDFYQNLDKIWDQVYHSKTDRDEQPSKCIKSALHSVFAPSVPLSWLNTIAQKASEIINNVEQSTSEKLVECVQTLLPNLLTEDLFVLARRFEPAMRSNDQQKLAVIISNIENRDWTGLSEIEQAKVSLAIADYAFKELSNLQDES</sequence>
<protein>
    <submittedName>
        <fullName evidence="1">Uncharacterized protein</fullName>
    </submittedName>
</protein>
<accession>A0ABR9VD59</accession>
<organism evidence="1 2">
    <name type="scientific">Sphaerospermopsis aphanizomenoides LEGE 00250</name>
    <dbReference type="NCBI Taxonomy" id="2777972"/>
    <lineage>
        <taxon>Bacteria</taxon>
        <taxon>Bacillati</taxon>
        <taxon>Cyanobacteriota</taxon>
        <taxon>Cyanophyceae</taxon>
        <taxon>Nostocales</taxon>
        <taxon>Aphanizomenonaceae</taxon>
        <taxon>Sphaerospermopsis</taxon>
        <taxon>Sphaerospermopsis aphanizomenoides</taxon>
    </lineage>
</organism>
<proteinExistence type="predicted"/>
<dbReference type="RefSeq" id="WP_096570535.1">
    <property type="nucleotide sequence ID" value="NZ_JADEWB010000015.1"/>
</dbReference>
<reference evidence="1 2" key="1">
    <citation type="submission" date="2020-10" db="EMBL/GenBank/DDBJ databases">
        <authorList>
            <person name="Castelo-Branco R."/>
            <person name="Eusebio N."/>
            <person name="Adriana R."/>
            <person name="Vieira A."/>
            <person name="Brugerolle De Fraissinette N."/>
            <person name="Rezende De Castro R."/>
            <person name="Schneider M.P."/>
            <person name="Vasconcelos V."/>
            <person name="Leao P.N."/>
        </authorList>
    </citation>
    <scope>NUCLEOTIDE SEQUENCE [LARGE SCALE GENOMIC DNA]</scope>
    <source>
        <strain evidence="1 2">LEGE 00250</strain>
    </source>
</reference>
<dbReference type="Proteomes" id="UP000606776">
    <property type="component" value="Unassembled WGS sequence"/>
</dbReference>
<keyword evidence="2" id="KW-1185">Reference proteome</keyword>
<comment type="caution">
    <text evidence="1">The sequence shown here is derived from an EMBL/GenBank/DDBJ whole genome shotgun (WGS) entry which is preliminary data.</text>
</comment>